<organism evidence="3 4">
    <name type="scientific">Variimorphobacter saccharofermentans</name>
    <dbReference type="NCBI Taxonomy" id="2755051"/>
    <lineage>
        <taxon>Bacteria</taxon>
        <taxon>Bacillati</taxon>
        <taxon>Bacillota</taxon>
        <taxon>Clostridia</taxon>
        <taxon>Lachnospirales</taxon>
        <taxon>Lachnospiraceae</taxon>
        <taxon>Variimorphobacter</taxon>
    </lineage>
</organism>
<dbReference type="GO" id="GO:0005727">
    <property type="term" value="C:extrachromosomal circular DNA"/>
    <property type="evidence" value="ECO:0007669"/>
    <property type="project" value="InterPro"/>
</dbReference>
<dbReference type="InterPro" id="IPR002631">
    <property type="entry name" value="Plasmid_rep_OBD"/>
</dbReference>
<dbReference type="GO" id="GO:0006260">
    <property type="term" value="P:DNA replication"/>
    <property type="evidence" value="ECO:0007669"/>
    <property type="project" value="InterPro"/>
</dbReference>
<dbReference type="GO" id="GO:0003916">
    <property type="term" value="F:DNA topoisomerase activity"/>
    <property type="evidence" value="ECO:0007669"/>
    <property type="project" value="InterPro"/>
</dbReference>
<accession>A0A839K6F9</accession>
<evidence type="ECO:0000259" key="2">
    <source>
        <dbReference type="Pfam" id="PF01719"/>
    </source>
</evidence>
<reference evidence="3 4" key="1">
    <citation type="submission" date="2020-07" db="EMBL/GenBank/DDBJ databases">
        <title>Characterization and genome sequencing of isolate MD1, a novel member within the family Lachnospiraceae.</title>
        <authorList>
            <person name="Rettenmaier R."/>
            <person name="Di Bello L."/>
            <person name="Zinser C."/>
            <person name="Scheitz K."/>
            <person name="Liebl W."/>
            <person name="Zverlov V."/>
        </authorList>
    </citation>
    <scope>NUCLEOTIDE SEQUENCE [LARGE SCALE GENOMIC DNA]</scope>
    <source>
        <strain evidence="3 4">MD1</strain>
    </source>
</reference>
<feature type="domain" description="Plasmid replication protein origin binding" evidence="2">
    <location>
        <begin position="33"/>
        <end position="126"/>
    </location>
</feature>
<keyword evidence="4" id="KW-1185">Reference proteome</keyword>
<dbReference type="SUPFAM" id="SSF52540">
    <property type="entry name" value="P-loop containing nucleoside triphosphate hydrolases"/>
    <property type="match status" value="1"/>
</dbReference>
<dbReference type="Proteomes" id="UP000574276">
    <property type="component" value="Unassembled WGS sequence"/>
</dbReference>
<dbReference type="AlphaFoldDB" id="A0A839K6F9"/>
<dbReference type="RefSeq" id="WP_228353838.1">
    <property type="nucleotide sequence ID" value="NZ_JACEGA010000001.1"/>
</dbReference>
<dbReference type="GO" id="GO:0003724">
    <property type="term" value="F:RNA helicase activity"/>
    <property type="evidence" value="ECO:0007669"/>
    <property type="project" value="InterPro"/>
</dbReference>
<dbReference type="Gene3D" id="3.40.50.300">
    <property type="entry name" value="P-loop containing nucleotide triphosphate hydrolases"/>
    <property type="match status" value="1"/>
</dbReference>
<dbReference type="InterPro" id="IPR000605">
    <property type="entry name" value="Helicase_SF3_ssDNA/RNA_vir"/>
</dbReference>
<evidence type="ECO:0000313" key="3">
    <source>
        <dbReference type="EMBL" id="MBB2184251.1"/>
    </source>
</evidence>
<dbReference type="GO" id="GO:0003677">
    <property type="term" value="F:DNA binding"/>
    <property type="evidence" value="ECO:0007669"/>
    <property type="project" value="InterPro"/>
</dbReference>
<dbReference type="InterPro" id="IPR027417">
    <property type="entry name" value="P-loop_NTPase"/>
</dbReference>
<evidence type="ECO:0000313" key="4">
    <source>
        <dbReference type="Proteomes" id="UP000574276"/>
    </source>
</evidence>
<feature type="domain" description="Helicase superfamily 3 single-stranded DNA/RNA virus" evidence="1">
    <location>
        <begin position="197"/>
        <end position="286"/>
    </location>
</feature>
<gene>
    <name evidence="3" type="ORF">H0486_15330</name>
</gene>
<comment type="caution">
    <text evidence="3">The sequence shown here is derived from an EMBL/GenBank/DDBJ whole genome shotgun (WGS) entry which is preliminary data.</text>
</comment>
<proteinExistence type="predicted"/>
<dbReference type="Pfam" id="PF00910">
    <property type="entry name" value="RNA_helicase"/>
    <property type="match status" value="1"/>
</dbReference>
<dbReference type="EMBL" id="JACEGA010000001">
    <property type="protein sequence ID" value="MBB2184251.1"/>
    <property type="molecule type" value="Genomic_DNA"/>
</dbReference>
<name>A0A839K6F9_9FIRM</name>
<dbReference type="Pfam" id="PF01719">
    <property type="entry name" value="Rep_OBD"/>
    <property type="match status" value="1"/>
</dbReference>
<sequence length="417" mass="48380">MQVRLCEIVSDVEHINIEEIVKVLDNQKPFKDYAYILHDKDTYNEADETKNPEHKAGTPKKAHYHIAIRLEYGTDTKYIANWLGIKENFINKVKGKWVDMLKYLTHENAPTKYQYTEDEVTSNYNWKVEKTKAINKSNSETRKIQIINDIVSGVIREFNYHEHITIDEYDRYKKSIDNAFKYRTDIIKGAKRNMECVYITGKSGTGKSTYAQMMCEDKGYSVFVSSGSNDVLDGYAGQDCIILDDLRPSCMGLSDLLKMLDNNTASTVKSRYKNKVLECKLIIVTSVLKIDEFFNGVFKEQKEPIVQLKRRCKLHLRFEQDHYYASLFDDKKGDYSEEYKYVNPVATMYPKIELTDEQKLNYINTLLVTGAELTGKVEAPAEEDKDPLTAKERSLQNKVDMLYRHNGILMNELDRKG</sequence>
<protein>
    <submittedName>
        <fullName evidence="3">AAA family ATPase</fullName>
    </submittedName>
</protein>
<evidence type="ECO:0000259" key="1">
    <source>
        <dbReference type="Pfam" id="PF00910"/>
    </source>
</evidence>
<dbReference type="GO" id="GO:0003723">
    <property type="term" value="F:RNA binding"/>
    <property type="evidence" value="ECO:0007669"/>
    <property type="project" value="InterPro"/>
</dbReference>
<dbReference type="Gene3D" id="3.40.1310.30">
    <property type="match status" value="1"/>
</dbReference>